<keyword evidence="8" id="KW-1185">Reference proteome</keyword>
<evidence type="ECO:0000313" key="8">
    <source>
        <dbReference type="Proteomes" id="UP000242133"/>
    </source>
</evidence>
<proteinExistence type="predicted"/>
<dbReference type="AlphaFoldDB" id="A0A2P8EZQ9"/>
<comment type="caution">
    <text evidence="7">The sequence shown here is derived from an EMBL/GenBank/DDBJ whole genome shotgun (WGS) entry which is preliminary data.</text>
</comment>
<feature type="transmembrane region" description="Helical" evidence="6">
    <location>
        <begin position="6"/>
        <end position="29"/>
    </location>
</feature>
<dbReference type="PIRSF" id="PIRSF006324">
    <property type="entry name" value="LeuE"/>
    <property type="match status" value="1"/>
</dbReference>
<comment type="subcellular location">
    <subcellularLocation>
        <location evidence="1">Cell membrane</location>
        <topology evidence="1">Multi-pass membrane protein</topology>
    </subcellularLocation>
</comment>
<feature type="transmembrane region" description="Helical" evidence="6">
    <location>
        <begin position="41"/>
        <end position="65"/>
    </location>
</feature>
<protein>
    <submittedName>
        <fullName evidence="7">Threonine/homoserine/homoserine lactone efflux protein</fullName>
    </submittedName>
</protein>
<feature type="transmembrane region" description="Helical" evidence="6">
    <location>
        <begin position="109"/>
        <end position="134"/>
    </location>
</feature>
<dbReference type="Proteomes" id="UP000242133">
    <property type="component" value="Unassembled WGS sequence"/>
</dbReference>
<evidence type="ECO:0000256" key="2">
    <source>
        <dbReference type="ARBA" id="ARBA00022475"/>
    </source>
</evidence>
<keyword evidence="5 6" id="KW-0472">Membrane</keyword>
<dbReference type="Pfam" id="PF01810">
    <property type="entry name" value="LysE"/>
    <property type="match status" value="1"/>
</dbReference>
<keyword evidence="4 6" id="KW-1133">Transmembrane helix</keyword>
<dbReference type="GO" id="GO:0015171">
    <property type="term" value="F:amino acid transmembrane transporter activity"/>
    <property type="evidence" value="ECO:0007669"/>
    <property type="project" value="TreeGrafter"/>
</dbReference>
<keyword evidence="3 6" id="KW-0812">Transmembrane</keyword>
<reference evidence="7 8" key="1">
    <citation type="submission" date="2018-03" db="EMBL/GenBank/DDBJ databases">
        <title>Genomic Encyclopedia of Archaeal and Bacterial Type Strains, Phase II (KMG-II): from individual species to whole genera.</title>
        <authorList>
            <person name="Goeker M."/>
        </authorList>
    </citation>
    <scope>NUCLEOTIDE SEQUENCE [LARGE SCALE GENOMIC DNA]</scope>
    <source>
        <strain evidence="7 8">DSM 17586</strain>
    </source>
</reference>
<organism evidence="7 8">
    <name type="scientific">Marinobacterium halophilum</name>
    <dbReference type="NCBI Taxonomy" id="267374"/>
    <lineage>
        <taxon>Bacteria</taxon>
        <taxon>Pseudomonadati</taxon>
        <taxon>Pseudomonadota</taxon>
        <taxon>Gammaproteobacteria</taxon>
        <taxon>Oceanospirillales</taxon>
        <taxon>Oceanospirillaceae</taxon>
        <taxon>Marinobacterium</taxon>
    </lineage>
</organism>
<feature type="transmembrane region" description="Helical" evidence="6">
    <location>
        <begin position="71"/>
        <end position="88"/>
    </location>
</feature>
<dbReference type="PANTHER" id="PTHR30086">
    <property type="entry name" value="ARGININE EXPORTER PROTEIN ARGO"/>
    <property type="match status" value="1"/>
</dbReference>
<dbReference type="PANTHER" id="PTHR30086:SF20">
    <property type="entry name" value="ARGININE EXPORTER PROTEIN ARGO-RELATED"/>
    <property type="match status" value="1"/>
</dbReference>
<keyword evidence="2" id="KW-1003">Cell membrane</keyword>
<dbReference type="GO" id="GO:0005886">
    <property type="term" value="C:plasma membrane"/>
    <property type="evidence" value="ECO:0007669"/>
    <property type="project" value="UniProtKB-SubCell"/>
</dbReference>
<feature type="transmembrane region" description="Helical" evidence="6">
    <location>
        <begin position="149"/>
        <end position="174"/>
    </location>
</feature>
<dbReference type="EMBL" id="PYGI01000006">
    <property type="protein sequence ID" value="PSL14952.1"/>
    <property type="molecule type" value="Genomic_DNA"/>
</dbReference>
<evidence type="ECO:0000256" key="5">
    <source>
        <dbReference type="ARBA" id="ARBA00023136"/>
    </source>
</evidence>
<accession>A0A2P8EZQ9</accession>
<dbReference type="InterPro" id="IPR001123">
    <property type="entry name" value="LeuE-type"/>
</dbReference>
<dbReference type="OrthoDB" id="9804822at2"/>
<gene>
    <name evidence="7" type="ORF">CLV44_106132</name>
</gene>
<evidence type="ECO:0000256" key="3">
    <source>
        <dbReference type="ARBA" id="ARBA00022692"/>
    </source>
</evidence>
<sequence length="206" mass="21801">MTFESALSFFFAVLIFGITPGPGVFAILARALTSGARSCTVLALGMVTNDILYLVAACLGLAAIATHWSELFTAIRIIGAAYLFYLGYKMWTAPVSADAMRDSQAGRSGMVASFVQGFLISASNPKVILFYIAFLPTFMDLSALNAGDIVLASALTLVALMIGVMSIAIFAAKARGFFRSERAMKHLNRSAGSIMAGAGAYLALRQ</sequence>
<evidence type="ECO:0000256" key="6">
    <source>
        <dbReference type="SAM" id="Phobius"/>
    </source>
</evidence>
<name>A0A2P8EZQ9_9GAMM</name>
<evidence type="ECO:0000256" key="4">
    <source>
        <dbReference type="ARBA" id="ARBA00022989"/>
    </source>
</evidence>
<evidence type="ECO:0000256" key="1">
    <source>
        <dbReference type="ARBA" id="ARBA00004651"/>
    </source>
</evidence>
<evidence type="ECO:0000313" key="7">
    <source>
        <dbReference type="EMBL" id="PSL14952.1"/>
    </source>
</evidence>
<dbReference type="RefSeq" id="WP_106591165.1">
    <property type="nucleotide sequence ID" value="NZ_PYGI01000006.1"/>
</dbReference>